<dbReference type="GO" id="GO:0008194">
    <property type="term" value="F:UDP-glycosyltransferase activity"/>
    <property type="evidence" value="ECO:0007669"/>
    <property type="project" value="UniProtKB-ARBA"/>
</dbReference>
<reference evidence="1 2" key="2">
    <citation type="journal article" date="2017" name="Genome Biol.">
        <title>New reference genome sequences of hot pepper reveal the massive evolution of plant disease-resistance genes by retroduplication.</title>
        <authorList>
            <person name="Kim S."/>
            <person name="Park J."/>
            <person name="Yeom S.I."/>
            <person name="Kim Y.M."/>
            <person name="Seo E."/>
            <person name="Kim K.T."/>
            <person name="Kim M.S."/>
            <person name="Lee J.M."/>
            <person name="Cheong K."/>
            <person name="Shin H.S."/>
            <person name="Kim S.B."/>
            <person name="Han K."/>
            <person name="Lee J."/>
            <person name="Park M."/>
            <person name="Lee H.A."/>
            <person name="Lee H.Y."/>
            <person name="Lee Y."/>
            <person name="Oh S."/>
            <person name="Lee J.H."/>
            <person name="Choi E."/>
            <person name="Choi E."/>
            <person name="Lee S.E."/>
            <person name="Jeon J."/>
            <person name="Kim H."/>
            <person name="Choi G."/>
            <person name="Song H."/>
            <person name="Lee J."/>
            <person name="Lee S.C."/>
            <person name="Kwon J.K."/>
            <person name="Lee H.Y."/>
            <person name="Koo N."/>
            <person name="Hong Y."/>
            <person name="Kim R.W."/>
            <person name="Kang W.H."/>
            <person name="Huh J.H."/>
            <person name="Kang B.C."/>
            <person name="Yang T.J."/>
            <person name="Lee Y.H."/>
            <person name="Bennetzen J.L."/>
            <person name="Choi D."/>
        </authorList>
    </citation>
    <scope>NUCLEOTIDE SEQUENCE [LARGE SCALE GENOMIC DNA]</scope>
    <source>
        <strain evidence="2">cv. CM334</strain>
    </source>
</reference>
<gene>
    <name evidence="1" type="ORF">T459_13686</name>
</gene>
<dbReference type="Gramene" id="PHT80671">
    <property type="protein sequence ID" value="PHT80671"/>
    <property type="gene ID" value="T459_13686"/>
</dbReference>
<dbReference type="AlphaFoldDB" id="A0A2G2ZFH4"/>
<sequence length="130" mass="14467">MGLEQSKQKFLWVLGEADRGDIFTGEARRFVLPEGFEKRIKEVGLVVREWAPQPEILAHSSTGGFLGDGSFENRLAREGVGETRGAVRPWATRQDEHVISEMAENAVKTSVASADGDEMRKRAADFLTIY</sequence>
<dbReference type="OMA" id="WATRQDE"/>
<dbReference type="GO" id="GO:1901135">
    <property type="term" value="P:carbohydrate derivative metabolic process"/>
    <property type="evidence" value="ECO:0007669"/>
    <property type="project" value="UniProtKB-ARBA"/>
</dbReference>
<organism evidence="1 2">
    <name type="scientific">Capsicum annuum</name>
    <name type="common">Capsicum pepper</name>
    <dbReference type="NCBI Taxonomy" id="4072"/>
    <lineage>
        <taxon>Eukaryota</taxon>
        <taxon>Viridiplantae</taxon>
        <taxon>Streptophyta</taxon>
        <taxon>Embryophyta</taxon>
        <taxon>Tracheophyta</taxon>
        <taxon>Spermatophyta</taxon>
        <taxon>Magnoliopsida</taxon>
        <taxon>eudicotyledons</taxon>
        <taxon>Gunneridae</taxon>
        <taxon>Pentapetalae</taxon>
        <taxon>asterids</taxon>
        <taxon>lamiids</taxon>
        <taxon>Solanales</taxon>
        <taxon>Solanaceae</taxon>
        <taxon>Solanoideae</taxon>
        <taxon>Capsiceae</taxon>
        <taxon>Capsicum</taxon>
    </lineage>
</organism>
<dbReference type="STRING" id="4072.A0A2G2ZFH4"/>
<evidence type="ECO:0008006" key="3">
    <source>
        <dbReference type="Google" id="ProtNLM"/>
    </source>
</evidence>
<proteinExistence type="predicted"/>
<evidence type="ECO:0000313" key="2">
    <source>
        <dbReference type="Proteomes" id="UP000222542"/>
    </source>
</evidence>
<dbReference type="PANTHER" id="PTHR48044">
    <property type="entry name" value="GLYCOSYLTRANSFERASE"/>
    <property type="match status" value="1"/>
</dbReference>
<protein>
    <recommendedName>
        <fullName evidence="3">Zeatin O-xylosyltransferase-like</fullName>
    </recommendedName>
</protein>
<keyword evidence="2" id="KW-1185">Reference proteome</keyword>
<dbReference type="EMBL" id="AYRZ02000005">
    <property type="protein sequence ID" value="PHT80671.1"/>
    <property type="molecule type" value="Genomic_DNA"/>
</dbReference>
<comment type="caution">
    <text evidence="1">The sequence shown here is derived from an EMBL/GenBank/DDBJ whole genome shotgun (WGS) entry which is preliminary data.</text>
</comment>
<dbReference type="SUPFAM" id="SSF53756">
    <property type="entry name" value="UDP-Glycosyltransferase/glycogen phosphorylase"/>
    <property type="match status" value="1"/>
</dbReference>
<dbReference type="PANTHER" id="PTHR48044:SF80">
    <property type="entry name" value="ZEATIN O-XYLOSYLTRANSFERASE-LIKE"/>
    <property type="match status" value="1"/>
</dbReference>
<evidence type="ECO:0000313" key="1">
    <source>
        <dbReference type="EMBL" id="PHT80671.1"/>
    </source>
</evidence>
<accession>A0A2G2ZFH4</accession>
<reference evidence="1 2" key="1">
    <citation type="journal article" date="2014" name="Nat. Genet.">
        <title>Genome sequence of the hot pepper provides insights into the evolution of pungency in Capsicum species.</title>
        <authorList>
            <person name="Kim S."/>
            <person name="Park M."/>
            <person name="Yeom S.I."/>
            <person name="Kim Y.M."/>
            <person name="Lee J.M."/>
            <person name="Lee H.A."/>
            <person name="Seo E."/>
            <person name="Choi J."/>
            <person name="Cheong K."/>
            <person name="Kim K.T."/>
            <person name="Jung K."/>
            <person name="Lee G.W."/>
            <person name="Oh S.K."/>
            <person name="Bae C."/>
            <person name="Kim S.B."/>
            <person name="Lee H.Y."/>
            <person name="Kim S.Y."/>
            <person name="Kim M.S."/>
            <person name="Kang B.C."/>
            <person name="Jo Y.D."/>
            <person name="Yang H.B."/>
            <person name="Jeong H.J."/>
            <person name="Kang W.H."/>
            <person name="Kwon J.K."/>
            <person name="Shin C."/>
            <person name="Lim J.Y."/>
            <person name="Park J.H."/>
            <person name="Huh J.H."/>
            <person name="Kim J.S."/>
            <person name="Kim B.D."/>
            <person name="Cohen O."/>
            <person name="Paran I."/>
            <person name="Suh M.C."/>
            <person name="Lee S.B."/>
            <person name="Kim Y.K."/>
            <person name="Shin Y."/>
            <person name="Noh S.J."/>
            <person name="Park J."/>
            <person name="Seo Y.S."/>
            <person name="Kwon S.Y."/>
            <person name="Kim H.A."/>
            <person name="Park J.M."/>
            <person name="Kim H.J."/>
            <person name="Choi S.B."/>
            <person name="Bosland P.W."/>
            <person name="Reeves G."/>
            <person name="Jo S.H."/>
            <person name="Lee B.W."/>
            <person name="Cho H.T."/>
            <person name="Choi H.S."/>
            <person name="Lee M.S."/>
            <person name="Yu Y."/>
            <person name="Do Choi Y."/>
            <person name="Park B.S."/>
            <person name="van Deynze A."/>
            <person name="Ashrafi H."/>
            <person name="Hill T."/>
            <person name="Kim W.T."/>
            <person name="Pai H.S."/>
            <person name="Ahn H.K."/>
            <person name="Yeam I."/>
            <person name="Giovannoni J.J."/>
            <person name="Rose J.K."/>
            <person name="Sorensen I."/>
            <person name="Lee S.J."/>
            <person name="Kim R.W."/>
            <person name="Choi I.Y."/>
            <person name="Choi B.S."/>
            <person name="Lim J.S."/>
            <person name="Lee Y.H."/>
            <person name="Choi D."/>
        </authorList>
    </citation>
    <scope>NUCLEOTIDE SEQUENCE [LARGE SCALE GENOMIC DNA]</scope>
    <source>
        <strain evidence="2">cv. CM334</strain>
    </source>
</reference>
<dbReference type="Proteomes" id="UP000222542">
    <property type="component" value="Unassembled WGS sequence"/>
</dbReference>
<name>A0A2G2ZFH4_CAPAN</name>
<dbReference type="Gene3D" id="3.40.50.2000">
    <property type="entry name" value="Glycogen Phosphorylase B"/>
    <property type="match status" value="1"/>
</dbReference>